<dbReference type="InterPro" id="IPR045249">
    <property type="entry name" value="HARBI1-like"/>
</dbReference>
<keyword evidence="7" id="KW-0539">Nucleus</keyword>
<dbReference type="AlphaFoldDB" id="A0AAV8V959"/>
<gene>
    <name evidence="9" type="ORF">NQ315_008951</name>
</gene>
<evidence type="ECO:0000256" key="7">
    <source>
        <dbReference type="ARBA" id="ARBA00023242"/>
    </source>
</evidence>
<dbReference type="PANTHER" id="PTHR22930:SF85">
    <property type="entry name" value="GH03217P-RELATED"/>
    <property type="match status" value="1"/>
</dbReference>
<dbReference type="GO" id="GO:0004518">
    <property type="term" value="F:nuclease activity"/>
    <property type="evidence" value="ECO:0007669"/>
    <property type="project" value="UniProtKB-KW"/>
</dbReference>
<evidence type="ECO:0000256" key="6">
    <source>
        <dbReference type="ARBA" id="ARBA00022801"/>
    </source>
</evidence>
<sequence length="135" mass="15160">MSGDSAEIFQDRSRGFPGVIGMIDGCHIPCKQPPANEVNYYNRKGFHSIRLQGTCDHQGKFIDVYIGNPGRIHDARVFRNSPLFERMSEADFIPSNFHLLGDAAYPLKANLMTPFKDTGHLTRAQTLYNTKLSSI</sequence>
<organism evidence="9 10">
    <name type="scientific">Exocentrus adspersus</name>
    <dbReference type="NCBI Taxonomy" id="1586481"/>
    <lineage>
        <taxon>Eukaryota</taxon>
        <taxon>Metazoa</taxon>
        <taxon>Ecdysozoa</taxon>
        <taxon>Arthropoda</taxon>
        <taxon>Hexapoda</taxon>
        <taxon>Insecta</taxon>
        <taxon>Pterygota</taxon>
        <taxon>Neoptera</taxon>
        <taxon>Endopterygota</taxon>
        <taxon>Coleoptera</taxon>
        <taxon>Polyphaga</taxon>
        <taxon>Cucujiformia</taxon>
        <taxon>Chrysomeloidea</taxon>
        <taxon>Cerambycidae</taxon>
        <taxon>Lamiinae</taxon>
        <taxon>Acanthocinini</taxon>
        <taxon>Exocentrus</taxon>
    </lineage>
</organism>
<proteinExistence type="inferred from homology"/>
<dbReference type="Proteomes" id="UP001159042">
    <property type="component" value="Unassembled WGS sequence"/>
</dbReference>
<comment type="similarity">
    <text evidence="3">Belongs to the HARBI1 family.</text>
</comment>
<feature type="domain" description="DDE Tnp4" evidence="8">
    <location>
        <begin position="23"/>
        <end position="134"/>
    </location>
</feature>
<dbReference type="Pfam" id="PF13359">
    <property type="entry name" value="DDE_Tnp_4"/>
    <property type="match status" value="1"/>
</dbReference>
<comment type="caution">
    <text evidence="9">The sequence shown here is derived from an EMBL/GenBank/DDBJ whole genome shotgun (WGS) entry which is preliminary data.</text>
</comment>
<keyword evidence="10" id="KW-1185">Reference proteome</keyword>
<evidence type="ECO:0000256" key="5">
    <source>
        <dbReference type="ARBA" id="ARBA00022723"/>
    </source>
</evidence>
<dbReference type="PANTHER" id="PTHR22930">
    <property type="match status" value="1"/>
</dbReference>
<dbReference type="GO" id="GO:0005634">
    <property type="term" value="C:nucleus"/>
    <property type="evidence" value="ECO:0007669"/>
    <property type="project" value="UniProtKB-SubCell"/>
</dbReference>
<evidence type="ECO:0000256" key="3">
    <source>
        <dbReference type="ARBA" id="ARBA00006958"/>
    </source>
</evidence>
<accession>A0AAV8V959</accession>
<keyword evidence="4" id="KW-0540">Nuclease</keyword>
<name>A0AAV8V959_9CUCU</name>
<keyword evidence="5" id="KW-0479">Metal-binding</keyword>
<dbReference type="GO" id="GO:0046872">
    <property type="term" value="F:metal ion binding"/>
    <property type="evidence" value="ECO:0007669"/>
    <property type="project" value="UniProtKB-KW"/>
</dbReference>
<evidence type="ECO:0000256" key="4">
    <source>
        <dbReference type="ARBA" id="ARBA00022722"/>
    </source>
</evidence>
<evidence type="ECO:0000313" key="10">
    <source>
        <dbReference type="Proteomes" id="UP001159042"/>
    </source>
</evidence>
<dbReference type="EMBL" id="JANEYG010000280">
    <property type="protein sequence ID" value="KAJ8910566.1"/>
    <property type="molecule type" value="Genomic_DNA"/>
</dbReference>
<comment type="cofactor">
    <cofactor evidence="1">
        <name>a divalent metal cation</name>
        <dbReference type="ChEBI" id="CHEBI:60240"/>
    </cofactor>
</comment>
<dbReference type="GO" id="GO:0016787">
    <property type="term" value="F:hydrolase activity"/>
    <property type="evidence" value="ECO:0007669"/>
    <property type="project" value="UniProtKB-KW"/>
</dbReference>
<evidence type="ECO:0000256" key="1">
    <source>
        <dbReference type="ARBA" id="ARBA00001968"/>
    </source>
</evidence>
<dbReference type="InterPro" id="IPR027806">
    <property type="entry name" value="HARBI1_dom"/>
</dbReference>
<reference evidence="9 10" key="1">
    <citation type="journal article" date="2023" name="Insect Mol. Biol.">
        <title>Genome sequencing provides insights into the evolution of gene families encoding plant cell wall-degrading enzymes in longhorned beetles.</title>
        <authorList>
            <person name="Shin N.R."/>
            <person name="Okamura Y."/>
            <person name="Kirsch R."/>
            <person name="Pauchet Y."/>
        </authorList>
    </citation>
    <scope>NUCLEOTIDE SEQUENCE [LARGE SCALE GENOMIC DNA]</scope>
    <source>
        <strain evidence="9">EAD_L_NR</strain>
    </source>
</reference>
<comment type="subcellular location">
    <subcellularLocation>
        <location evidence="2">Nucleus</location>
    </subcellularLocation>
</comment>
<protein>
    <recommendedName>
        <fullName evidence="8">DDE Tnp4 domain-containing protein</fullName>
    </recommendedName>
</protein>
<evidence type="ECO:0000256" key="2">
    <source>
        <dbReference type="ARBA" id="ARBA00004123"/>
    </source>
</evidence>
<evidence type="ECO:0000313" key="9">
    <source>
        <dbReference type="EMBL" id="KAJ8910566.1"/>
    </source>
</evidence>
<keyword evidence="6" id="KW-0378">Hydrolase</keyword>
<evidence type="ECO:0000259" key="8">
    <source>
        <dbReference type="Pfam" id="PF13359"/>
    </source>
</evidence>